<evidence type="ECO:0000313" key="1">
    <source>
        <dbReference type="EMBL" id="KAJ7986421.1"/>
    </source>
</evidence>
<evidence type="ECO:0000313" key="2">
    <source>
        <dbReference type="Proteomes" id="UP001157502"/>
    </source>
</evidence>
<keyword evidence="2" id="KW-1185">Reference proteome</keyword>
<sequence>MRLAVVRCGPPDLQLRDLPARSASGRRASGSTSTGQSLNNSRDLVELGLRMRTRQGGTTTFTPVRCSVRKSCAKLAATLYIASRALCGGRRCFRAASILNGGAFSPALCSSGNEWTGDGPTGQLIRACNQPPPNPPRLPMG</sequence>
<organism evidence="1 2">
    <name type="scientific">Dallia pectoralis</name>
    <name type="common">Alaska blackfish</name>
    <dbReference type="NCBI Taxonomy" id="75939"/>
    <lineage>
        <taxon>Eukaryota</taxon>
        <taxon>Metazoa</taxon>
        <taxon>Chordata</taxon>
        <taxon>Craniata</taxon>
        <taxon>Vertebrata</taxon>
        <taxon>Euteleostomi</taxon>
        <taxon>Actinopterygii</taxon>
        <taxon>Neopterygii</taxon>
        <taxon>Teleostei</taxon>
        <taxon>Protacanthopterygii</taxon>
        <taxon>Esociformes</taxon>
        <taxon>Umbridae</taxon>
        <taxon>Dallia</taxon>
    </lineage>
</organism>
<comment type="caution">
    <text evidence="1">The sequence shown here is derived from an EMBL/GenBank/DDBJ whole genome shotgun (WGS) entry which is preliminary data.</text>
</comment>
<reference evidence="1" key="1">
    <citation type="submission" date="2021-05" db="EMBL/GenBank/DDBJ databases">
        <authorList>
            <person name="Pan Q."/>
            <person name="Jouanno E."/>
            <person name="Zahm M."/>
            <person name="Klopp C."/>
            <person name="Cabau C."/>
            <person name="Louis A."/>
            <person name="Berthelot C."/>
            <person name="Parey E."/>
            <person name="Roest Crollius H."/>
            <person name="Montfort J."/>
            <person name="Robinson-Rechavi M."/>
            <person name="Bouchez O."/>
            <person name="Lampietro C."/>
            <person name="Lopez Roques C."/>
            <person name="Donnadieu C."/>
            <person name="Postlethwait J."/>
            <person name="Bobe J."/>
            <person name="Dillon D."/>
            <person name="Chandos A."/>
            <person name="von Hippel F."/>
            <person name="Guiguen Y."/>
        </authorList>
    </citation>
    <scope>NUCLEOTIDE SEQUENCE</scope>
    <source>
        <strain evidence="1">YG-Jan2019</strain>
    </source>
</reference>
<dbReference type="Proteomes" id="UP001157502">
    <property type="component" value="Chromosome 34"/>
</dbReference>
<name>A0ACC2F4W0_DALPE</name>
<gene>
    <name evidence="1" type="ORF">DPEC_G00339720</name>
</gene>
<accession>A0ACC2F4W0</accession>
<dbReference type="EMBL" id="CM055761">
    <property type="protein sequence ID" value="KAJ7986421.1"/>
    <property type="molecule type" value="Genomic_DNA"/>
</dbReference>
<protein>
    <submittedName>
        <fullName evidence="1">Uncharacterized protein</fullName>
    </submittedName>
</protein>
<proteinExistence type="predicted"/>